<organism evidence="2">
    <name type="scientific">marine metagenome</name>
    <dbReference type="NCBI Taxonomy" id="408172"/>
    <lineage>
        <taxon>unclassified sequences</taxon>
        <taxon>metagenomes</taxon>
        <taxon>ecological metagenomes</taxon>
    </lineage>
</organism>
<sequence>VPSRRLWLIGGGVLALLALLALFGGGGSEKKTIYTDGQEDQPKEKVRLREVVWTTPIPLFPVMDDSVDRYDPAVTDGGLTLVFVAGLPKEGADLFIAKRELSTDDW</sequence>
<accession>A0A383A798</accession>
<keyword evidence="1" id="KW-1133">Transmembrane helix</keyword>
<evidence type="ECO:0000313" key="2">
    <source>
        <dbReference type="EMBL" id="SVE03662.1"/>
    </source>
</evidence>
<reference evidence="2" key="1">
    <citation type="submission" date="2018-05" db="EMBL/GenBank/DDBJ databases">
        <authorList>
            <person name="Lanie J.A."/>
            <person name="Ng W.-L."/>
            <person name="Kazmierczak K.M."/>
            <person name="Andrzejewski T.M."/>
            <person name="Davidsen T.M."/>
            <person name="Wayne K.J."/>
            <person name="Tettelin H."/>
            <person name="Glass J.I."/>
            <person name="Rusch D."/>
            <person name="Podicherti R."/>
            <person name="Tsui H.-C.T."/>
            <person name="Winkler M.E."/>
        </authorList>
    </citation>
    <scope>NUCLEOTIDE SEQUENCE</scope>
</reference>
<name>A0A383A798_9ZZZZ</name>
<feature type="non-terminal residue" evidence="2">
    <location>
        <position position="1"/>
    </location>
</feature>
<evidence type="ECO:0000256" key="1">
    <source>
        <dbReference type="SAM" id="Phobius"/>
    </source>
</evidence>
<dbReference type="AlphaFoldDB" id="A0A383A798"/>
<proteinExistence type="predicted"/>
<gene>
    <name evidence="2" type="ORF">METZ01_LOCUS456516</name>
</gene>
<protein>
    <submittedName>
        <fullName evidence="2">Uncharacterized protein</fullName>
    </submittedName>
</protein>
<keyword evidence="1" id="KW-0812">Transmembrane</keyword>
<keyword evidence="1" id="KW-0472">Membrane</keyword>
<feature type="transmembrane region" description="Helical" evidence="1">
    <location>
        <begin position="6"/>
        <end position="24"/>
    </location>
</feature>
<dbReference type="EMBL" id="UINC01189809">
    <property type="protein sequence ID" value="SVE03662.1"/>
    <property type="molecule type" value="Genomic_DNA"/>
</dbReference>
<feature type="non-terminal residue" evidence="2">
    <location>
        <position position="106"/>
    </location>
</feature>